<feature type="compositionally biased region" description="Pro residues" evidence="1">
    <location>
        <begin position="80"/>
        <end position="94"/>
    </location>
</feature>
<keyword evidence="2" id="KW-1185">Reference proteome</keyword>
<evidence type="ECO:0000256" key="1">
    <source>
        <dbReference type="SAM" id="MobiDB-lite"/>
    </source>
</evidence>
<name>A0A914URQ7_9BILA</name>
<sequence length="94" mass="10100">MSGRVSWLERREARSTRPDATHSLTSGAQKPQPRQTAGARPSVTRAEVHPPDGKHSPDEKLWPPPAGPPTDALSLAKLPLPTPTPFPPLFAPLS</sequence>
<evidence type="ECO:0000313" key="2">
    <source>
        <dbReference type="Proteomes" id="UP000887566"/>
    </source>
</evidence>
<dbReference type="Proteomes" id="UP000887566">
    <property type="component" value="Unplaced"/>
</dbReference>
<dbReference type="AlphaFoldDB" id="A0A914URQ7"/>
<protein>
    <submittedName>
        <fullName evidence="3">Uncharacterized protein</fullName>
    </submittedName>
</protein>
<proteinExistence type="predicted"/>
<feature type="region of interest" description="Disordered" evidence="1">
    <location>
        <begin position="1"/>
        <end position="94"/>
    </location>
</feature>
<feature type="compositionally biased region" description="Basic and acidic residues" evidence="1">
    <location>
        <begin position="7"/>
        <end position="20"/>
    </location>
</feature>
<feature type="compositionally biased region" description="Basic and acidic residues" evidence="1">
    <location>
        <begin position="46"/>
        <end position="61"/>
    </location>
</feature>
<dbReference type="WBParaSite" id="PSAMB.scaffold1206size34354.g11617.t1">
    <property type="protein sequence ID" value="PSAMB.scaffold1206size34354.g11617.t1"/>
    <property type="gene ID" value="PSAMB.scaffold1206size34354.g11617"/>
</dbReference>
<organism evidence="2 3">
    <name type="scientific">Plectus sambesii</name>
    <dbReference type="NCBI Taxonomy" id="2011161"/>
    <lineage>
        <taxon>Eukaryota</taxon>
        <taxon>Metazoa</taxon>
        <taxon>Ecdysozoa</taxon>
        <taxon>Nematoda</taxon>
        <taxon>Chromadorea</taxon>
        <taxon>Plectida</taxon>
        <taxon>Plectina</taxon>
        <taxon>Plectoidea</taxon>
        <taxon>Plectidae</taxon>
        <taxon>Plectus</taxon>
    </lineage>
</organism>
<reference evidence="3" key="1">
    <citation type="submission" date="2022-11" db="UniProtKB">
        <authorList>
            <consortium name="WormBaseParasite"/>
        </authorList>
    </citation>
    <scope>IDENTIFICATION</scope>
</reference>
<feature type="compositionally biased region" description="Polar residues" evidence="1">
    <location>
        <begin position="22"/>
        <end position="35"/>
    </location>
</feature>
<accession>A0A914URQ7</accession>
<evidence type="ECO:0000313" key="3">
    <source>
        <dbReference type="WBParaSite" id="PSAMB.scaffold1206size34354.g11617.t1"/>
    </source>
</evidence>